<dbReference type="SUPFAM" id="SSF48452">
    <property type="entry name" value="TPR-like"/>
    <property type="match status" value="3"/>
</dbReference>
<dbReference type="EMBL" id="JACPRF010000372">
    <property type="protein sequence ID" value="MBI2877625.1"/>
    <property type="molecule type" value="Genomic_DNA"/>
</dbReference>
<reference evidence="4" key="1">
    <citation type="submission" date="2020-07" db="EMBL/GenBank/DDBJ databases">
        <title>Huge and variable diversity of episymbiotic CPR bacteria and DPANN archaea in groundwater ecosystems.</title>
        <authorList>
            <person name="He C.Y."/>
            <person name="Keren R."/>
            <person name="Whittaker M."/>
            <person name="Farag I.F."/>
            <person name="Doudna J."/>
            <person name="Cate J.H.D."/>
            <person name="Banfield J.F."/>
        </authorList>
    </citation>
    <scope>NUCLEOTIDE SEQUENCE</scope>
    <source>
        <strain evidence="4">NC_groundwater_672_Ag_B-0.1um_62_36</strain>
    </source>
</reference>
<dbReference type="Pfam" id="PF13432">
    <property type="entry name" value="TPR_16"/>
    <property type="match status" value="3"/>
</dbReference>
<name>A0A932CQD0_UNCTE</name>
<keyword evidence="1" id="KW-0677">Repeat</keyword>
<organism evidence="4 5">
    <name type="scientific">Tectimicrobiota bacterium</name>
    <dbReference type="NCBI Taxonomy" id="2528274"/>
    <lineage>
        <taxon>Bacteria</taxon>
        <taxon>Pseudomonadati</taxon>
        <taxon>Nitrospinota/Tectimicrobiota group</taxon>
        <taxon>Candidatus Tectimicrobiota</taxon>
    </lineage>
</organism>
<dbReference type="AlphaFoldDB" id="A0A932CQD0"/>
<evidence type="ECO:0000256" key="3">
    <source>
        <dbReference type="PROSITE-ProRule" id="PRU00339"/>
    </source>
</evidence>
<dbReference type="Proteomes" id="UP000769766">
    <property type="component" value="Unassembled WGS sequence"/>
</dbReference>
<dbReference type="Pfam" id="PF13174">
    <property type="entry name" value="TPR_6"/>
    <property type="match status" value="1"/>
</dbReference>
<evidence type="ECO:0000313" key="5">
    <source>
        <dbReference type="Proteomes" id="UP000769766"/>
    </source>
</evidence>
<dbReference type="InterPro" id="IPR011990">
    <property type="entry name" value="TPR-like_helical_dom_sf"/>
</dbReference>
<dbReference type="PANTHER" id="PTHR45586">
    <property type="entry name" value="TPR REPEAT-CONTAINING PROTEIN PA4667"/>
    <property type="match status" value="1"/>
</dbReference>
<dbReference type="Pfam" id="PF14559">
    <property type="entry name" value="TPR_19"/>
    <property type="match status" value="1"/>
</dbReference>
<evidence type="ECO:0000256" key="2">
    <source>
        <dbReference type="ARBA" id="ARBA00022803"/>
    </source>
</evidence>
<gene>
    <name evidence="4" type="ORF">HYY20_12165</name>
</gene>
<dbReference type="PROSITE" id="PS50005">
    <property type="entry name" value="TPR"/>
    <property type="match status" value="1"/>
</dbReference>
<dbReference type="InterPro" id="IPR051012">
    <property type="entry name" value="CellSynth/LPSAsmb/PSIAsmb"/>
</dbReference>
<comment type="caution">
    <text evidence="4">The sequence shown here is derived from an EMBL/GenBank/DDBJ whole genome shotgun (WGS) entry which is preliminary data.</text>
</comment>
<protein>
    <submittedName>
        <fullName evidence="4">Tetratricopeptide repeat protein</fullName>
    </submittedName>
</protein>
<dbReference type="PANTHER" id="PTHR45586:SF1">
    <property type="entry name" value="LIPOPOLYSACCHARIDE ASSEMBLY PROTEIN B"/>
    <property type="match status" value="1"/>
</dbReference>
<proteinExistence type="predicted"/>
<accession>A0A932CQD0</accession>
<evidence type="ECO:0000313" key="4">
    <source>
        <dbReference type="EMBL" id="MBI2877625.1"/>
    </source>
</evidence>
<dbReference type="InterPro" id="IPR019734">
    <property type="entry name" value="TPR_rpt"/>
</dbReference>
<dbReference type="SMART" id="SM00028">
    <property type="entry name" value="TPR"/>
    <property type="match status" value="10"/>
</dbReference>
<sequence length="698" mass="78815">MVRMVAVGVALFGLVCCGSPDAGAPREAREASQADRERVQAEILLGRQGRSALQKGQTLQAIRLFEAWVERYPRSPRREEISYLLADAYFRWAAKDLPRRFQPAIDAHQQALQLHPNSPQAVHARLQLAEIYWKSGLQYEALAAVEMVLEGAPPAPYPFKAKGKKAAYLLQMGRQREAWQIYEELLASPQPAEKPLEVSLGYADAAFSLGEFARALVGYQSVLKQFPDLPQSRPLVSYRLGEALFKNRRFKEAREVFESLQKKASKESFSHQLLARMGDCFLEEGDIQGAMLSYLRNLTRYPGTEGALTSKVRLADIGLRHKGLMIPPGETGYEAYLDPLAAYAEVARTRPDHPLAELALYKRAAALKNQKRYEEAEAGFRELLRRYPKSFLRNDTWFALRESLQQSIQQAYARGQWKRAIQIYRTNRESYLKGGMDRESLESLAGSYERLGWGERATEIYRELLDLYPPGSPEEERIRVGLGRTYFLVQEYASVLDFLREFPRRYPQSPSLGEVYRLLGDSLYHQKDCEGAREAYGQALRRGSPGALGKAVEGGAAAEIYVRMGDCYQSTGQGSKALEAYRKAVQAFPREKEAQHLPPHIQAGYLGLADGLYALGKYREACEIYATLNPILASDPRMAGALYRLADCYRRQGERKSAEAIWRSLAQRNGGGPWARLASHNLEEVTWQEAYGLERSIE</sequence>
<feature type="repeat" description="TPR" evidence="3">
    <location>
        <begin position="558"/>
        <end position="591"/>
    </location>
</feature>
<keyword evidence="2 3" id="KW-0802">TPR repeat</keyword>
<evidence type="ECO:0000256" key="1">
    <source>
        <dbReference type="ARBA" id="ARBA00022737"/>
    </source>
</evidence>
<dbReference type="Gene3D" id="1.25.40.10">
    <property type="entry name" value="Tetratricopeptide repeat domain"/>
    <property type="match status" value="5"/>
</dbReference>